<dbReference type="Proteomes" id="UP000297739">
    <property type="component" value="Unassembled WGS sequence"/>
</dbReference>
<proteinExistence type="predicted"/>
<protein>
    <submittedName>
        <fullName evidence="2">T9SS type A sorting domain-containing protein</fullName>
    </submittedName>
</protein>
<accession>A0A4Z0PP86</accession>
<feature type="chain" id="PRO_5021271690" evidence="1">
    <location>
        <begin position="33"/>
        <end position="564"/>
    </location>
</feature>
<dbReference type="OrthoDB" id="610424at2"/>
<keyword evidence="3" id="KW-1185">Reference proteome</keyword>
<dbReference type="EMBL" id="SRLD01000005">
    <property type="protein sequence ID" value="TGE18946.1"/>
    <property type="molecule type" value="Genomic_DNA"/>
</dbReference>
<feature type="signal peptide" evidence="1">
    <location>
        <begin position="1"/>
        <end position="32"/>
    </location>
</feature>
<dbReference type="InterPro" id="IPR052918">
    <property type="entry name" value="Motility_Chemotaxis_Reg"/>
</dbReference>
<dbReference type="RefSeq" id="WP_135496459.1">
    <property type="nucleotide sequence ID" value="NZ_SRLD01000005.1"/>
</dbReference>
<dbReference type="SUPFAM" id="SSF101898">
    <property type="entry name" value="NHL repeat"/>
    <property type="match status" value="1"/>
</dbReference>
<evidence type="ECO:0000313" key="2">
    <source>
        <dbReference type="EMBL" id="TGE18946.1"/>
    </source>
</evidence>
<name>A0A4Z0PP86_9BACT</name>
<dbReference type="NCBIfam" id="TIGR04183">
    <property type="entry name" value="Por_Secre_tail"/>
    <property type="match status" value="1"/>
</dbReference>
<dbReference type="AlphaFoldDB" id="A0A4Z0PP86"/>
<dbReference type="PANTHER" id="PTHR35580">
    <property type="entry name" value="CELL SURFACE GLYCOPROTEIN (S-LAYER PROTEIN)-LIKE PROTEIN"/>
    <property type="match status" value="1"/>
</dbReference>
<evidence type="ECO:0000256" key="1">
    <source>
        <dbReference type="SAM" id="SignalP"/>
    </source>
</evidence>
<organism evidence="2 3">
    <name type="scientific">Hymenobacter elongatus</name>
    <dbReference type="NCBI Taxonomy" id="877208"/>
    <lineage>
        <taxon>Bacteria</taxon>
        <taxon>Pseudomonadati</taxon>
        <taxon>Bacteroidota</taxon>
        <taxon>Cytophagia</taxon>
        <taxon>Cytophagales</taxon>
        <taxon>Hymenobacteraceae</taxon>
        <taxon>Hymenobacter</taxon>
    </lineage>
</organism>
<keyword evidence="1" id="KW-0732">Signal</keyword>
<gene>
    <name evidence="2" type="ORF">E5J99_04175</name>
</gene>
<comment type="caution">
    <text evidence="2">The sequence shown here is derived from an EMBL/GenBank/DDBJ whole genome shotgun (WGS) entry which is preliminary data.</text>
</comment>
<dbReference type="InterPro" id="IPR026444">
    <property type="entry name" value="Secre_tail"/>
</dbReference>
<reference evidence="2 3" key="1">
    <citation type="submission" date="2019-04" db="EMBL/GenBank/DDBJ databases">
        <authorList>
            <person name="Feng G."/>
            <person name="Zhang J."/>
            <person name="Zhu H."/>
        </authorList>
    </citation>
    <scope>NUCLEOTIDE SEQUENCE [LARGE SCALE GENOMIC DNA]</scope>
    <source>
        <strain evidence="2 3">JCM 17223</strain>
    </source>
</reference>
<dbReference type="Gene3D" id="2.80.10.50">
    <property type="match status" value="1"/>
</dbReference>
<dbReference type="PANTHER" id="PTHR35580:SF1">
    <property type="entry name" value="PHYTASE-LIKE DOMAIN-CONTAINING PROTEIN"/>
    <property type="match status" value="1"/>
</dbReference>
<sequence>MHILLLSLLSATWRGAALATTAALLLCPPTHAQTVLPWTHATAIGGNQLRESIAVDAAGNCYVTGSFLDTAQVGDTTLTSVGGIDAYVARYGPTGQRHWVRHLGSPGTDSGYAVALDAAGNCYVTGYFQGTIELGNGLRLTSTSFAAKAYVVRYSPAGTAQWAQHSDDTSGSSSVTGTSLALDAAGSVVVAGAVNGVARFGTLQANAPVDSDNGAAVYLARFAAATGAIQSVARAFYYAAPHGPIVYQYNAPQLAVASTGQVYIGTYTNGQPVFDGPSPIRPVGRGSTDGLLACYSAAGTLQWVQQLGGPQLDRLSQVQTDAAGNAYVTGDFSGAATFGATTLVSVGSNTAYLAKYSPLGTLEWVRPGSGTTSAWSGPRFDAAGNVYTVGSFSGTASYGAFPLSSAGATDVVVASYTPQGQVRWAQSAGGSGVESGYGLGLDAQGSVYVYGRIRGTAAFGALRLSAAASGENFLARLGTAPLAAHALHLRALNFYPNPATERVTLPALAVGTRVRLLDALGRVVREAAVSSGAEVSVRGLVPGLYTLRATDAQGRQVAGRVVVE</sequence>
<evidence type="ECO:0000313" key="3">
    <source>
        <dbReference type="Proteomes" id="UP000297739"/>
    </source>
</evidence>